<protein>
    <submittedName>
        <fullName evidence="2">Uncharacterized protein</fullName>
    </submittedName>
</protein>
<feature type="region of interest" description="Disordered" evidence="1">
    <location>
        <begin position="71"/>
        <end position="132"/>
    </location>
</feature>
<evidence type="ECO:0000256" key="1">
    <source>
        <dbReference type="SAM" id="MobiDB-lite"/>
    </source>
</evidence>
<name>A0A9D4HGI7_DREPO</name>
<feature type="compositionally biased region" description="Low complexity" evidence="1">
    <location>
        <begin position="201"/>
        <end position="219"/>
    </location>
</feature>
<evidence type="ECO:0000313" key="3">
    <source>
        <dbReference type="Proteomes" id="UP000828390"/>
    </source>
</evidence>
<feature type="compositionally biased region" description="Polar residues" evidence="1">
    <location>
        <begin position="720"/>
        <end position="745"/>
    </location>
</feature>
<feature type="region of interest" description="Disordered" evidence="1">
    <location>
        <begin position="687"/>
        <end position="770"/>
    </location>
</feature>
<reference evidence="2" key="1">
    <citation type="journal article" date="2019" name="bioRxiv">
        <title>The Genome of the Zebra Mussel, Dreissena polymorpha: A Resource for Invasive Species Research.</title>
        <authorList>
            <person name="McCartney M.A."/>
            <person name="Auch B."/>
            <person name="Kono T."/>
            <person name="Mallez S."/>
            <person name="Zhang Y."/>
            <person name="Obille A."/>
            <person name="Becker A."/>
            <person name="Abrahante J.E."/>
            <person name="Garbe J."/>
            <person name="Badalamenti J.P."/>
            <person name="Herman A."/>
            <person name="Mangelson H."/>
            <person name="Liachko I."/>
            <person name="Sullivan S."/>
            <person name="Sone E.D."/>
            <person name="Koren S."/>
            <person name="Silverstein K.A.T."/>
            <person name="Beckman K.B."/>
            <person name="Gohl D.M."/>
        </authorList>
    </citation>
    <scope>NUCLEOTIDE SEQUENCE</scope>
    <source>
        <strain evidence="2">Duluth1</strain>
        <tissue evidence="2">Whole animal</tissue>
    </source>
</reference>
<reference evidence="2" key="2">
    <citation type="submission" date="2020-11" db="EMBL/GenBank/DDBJ databases">
        <authorList>
            <person name="McCartney M.A."/>
            <person name="Auch B."/>
            <person name="Kono T."/>
            <person name="Mallez S."/>
            <person name="Becker A."/>
            <person name="Gohl D.M."/>
            <person name="Silverstein K.A.T."/>
            <person name="Koren S."/>
            <person name="Bechman K.B."/>
            <person name="Herman A."/>
            <person name="Abrahante J.E."/>
            <person name="Garbe J."/>
        </authorList>
    </citation>
    <scope>NUCLEOTIDE SEQUENCE</scope>
    <source>
        <strain evidence="2">Duluth1</strain>
        <tissue evidence="2">Whole animal</tissue>
    </source>
</reference>
<feature type="region of interest" description="Disordered" evidence="1">
    <location>
        <begin position="201"/>
        <end position="236"/>
    </location>
</feature>
<feature type="region of interest" description="Disordered" evidence="1">
    <location>
        <begin position="508"/>
        <end position="536"/>
    </location>
</feature>
<feature type="compositionally biased region" description="Basic and acidic residues" evidence="1">
    <location>
        <begin position="520"/>
        <end position="531"/>
    </location>
</feature>
<proteinExistence type="predicted"/>
<sequence length="770" mass="84485">MLMATIMKLHRYIDHDSQMTPIDFRSLGKSEFHLSLLPDPLIYQYVDNCCPFCEHWSVDTWAIKRRPFKSRRRNMPSSGQSRESSVSRDFSPHNLDHMPSGDAMHRSLPGDDTGQNLPVDRSGDFTGHRSPINIDRSGHRSCYDRCPVNLSLVIDRSGHRSYYDRSGHRSTGHRSWSPTVPVTVDVDTALSPRFYLSDVSGYSSTSGLSSYDSSSTSTSPHHYRTGRRSRSPSVSRPITPALWETFDQETSFPAPLNSTSSIRRSLTPRSPRRFFSEESSDTIPPVSASIFASTHTSAVPTTTEHNLYSNTSLHTYQAQGTGVNLTTSAAFSAPRVSSTLHRSIPRAAATPSNPNTLWIQQSPGIFVPFSTDPLPETAGIHSESADLISDRPNSPAISLMVPENDPLMIEADESSIPTSVSTGFNQYNAPADGSIEAGSESNEVELYYLASINQVYELMFNTLDEDFCPRPSLSLTGSAVTVTEQATSGVDLRLPIGSSTMAVFQSLEPANKPSPSPWKAPKELTEPKQMDGGKSYKAPVPDPSTGLDLSKLPVPDADITVPLSLLENWELRERHSICLANQLDLMAATALDLVWELSDSIPEELHALLIHLSRTTQCLSHNAASSMSEMLRLRRDLILSSLPNNFLLETGVNSLRTAPLTADSLFGGRIQSALTADREDQIHASLARSNYGQRPVPPGAPPAKNAKRDSFPTKRPSAPRQPTNRPPFQNRTSSYRKPSVNQNWSKGKPNADKKSLNPSSGKVGPPKGQP</sequence>
<feature type="compositionally biased region" description="Basic residues" evidence="1">
    <location>
        <begin position="221"/>
        <end position="230"/>
    </location>
</feature>
<gene>
    <name evidence="2" type="ORF">DPMN_059322</name>
</gene>
<accession>A0A9D4HGI7</accession>
<dbReference type="EMBL" id="JAIWYP010000013">
    <property type="protein sequence ID" value="KAH3716598.1"/>
    <property type="molecule type" value="Genomic_DNA"/>
</dbReference>
<evidence type="ECO:0000313" key="2">
    <source>
        <dbReference type="EMBL" id="KAH3716598.1"/>
    </source>
</evidence>
<dbReference type="AlphaFoldDB" id="A0A9D4HGI7"/>
<comment type="caution">
    <text evidence="2">The sequence shown here is derived from an EMBL/GenBank/DDBJ whole genome shotgun (WGS) entry which is preliminary data.</text>
</comment>
<organism evidence="2 3">
    <name type="scientific">Dreissena polymorpha</name>
    <name type="common">Zebra mussel</name>
    <name type="synonym">Mytilus polymorpha</name>
    <dbReference type="NCBI Taxonomy" id="45954"/>
    <lineage>
        <taxon>Eukaryota</taxon>
        <taxon>Metazoa</taxon>
        <taxon>Spiralia</taxon>
        <taxon>Lophotrochozoa</taxon>
        <taxon>Mollusca</taxon>
        <taxon>Bivalvia</taxon>
        <taxon>Autobranchia</taxon>
        <taxon>Heteroconchia</taxon>
        <taxon>Euheterodonta</taxon>
        <taxon>Imparidentia</taxon>
        <taxon>Neoheterodontei</taxon>
        <taxon>Myida</taxon>
        <taxon>Dreissenoidea</taxon>
        <taxon>Dreissenidae</taxon>
        <taxon>Dreissena</taxon>
    </lineage>
</organism>
<dbReference type="Proteomes" id="UP000828390">
    <property type="component" value="Unassembled WGS sequence"/>
</dbReference>
<keyword evidence="3" id="KW-1185">Reference proteome</keyword>